<evidence type="ECO:0000313" key="6">
    <source>
        <dbReference type="EMBL" id="ASJ54090.1"/>
    </source>
</evidence>
<dbReference type="RefSeq" id="WP_088907880.1">
    <property type="nucleotide sequence ID" value="NZ_CP018145.1"/>
</dbReference>
<evidence type="ECO:0000259" key="5">
    <source>
        <dbReference type="SMART" id="SM00382"/>
    </source>
</evidence>
<evidence type="ECO:0000256" key="1">
    <source>
        <dbReference type="ARBA" id="ARBA00010378"/>
    </source>
</evidence>
<gene>
    <name evidence="6" type="ORF">BP422_11375</name>
</gene>
<dbReference type="InterPro" id="IPR003959">
    <property type="entry name" value="ATPase_AAA_core"/>
</dbReference>
<dbReference type="InterPro" id="IPR041627">
    <property type="entry name" value="AAA_lid_6"/>
</dbReference>
<evidence type="ECO:0000256" key="2">
    <source>
        <dbReference type="ARBA" id="ARBA00022741"/>
    </source>
</evidence>
<dbReference type="InterPro" id="IPR027417">
    <property type="entry name" value="P-loop_NTPase"/>
</dbReference>
<dbReference type="PANTHER" id="PTHR43392">
    <property type="entry name" value="AAA-TYPE ATPASE FAMILY PROTEIN / ANKYRIN REPEAT FAMILY PROTEIN"/>
    <property type="match status" value="1"/>
</dbReference>
<feature type="region of interest" description="Disordered" evidence="4">
    <location>
        <begin position="221"/>
        <end position="242"/>
    </location>
</feature>
<dbReference type="Proteomes" id="UP000197781">
    <property type="component" value="Chromosome"/>
</dbReference>
<dbReference type="PANTHER" id="PTHR43392:SF2">
    <property type="entry name" value="AAA-TYPE ATPASE FAMILY PROTEIN _ ANKYRIN REPEAT FAMILY PROTEIN"/>
    <property type="match status" value="1"/>
</dbReference>
<protein>
    <submittedName>
        <fullName evidence="6">AAA family ATPase</fullName>
    </submittedName>
</protein>
<dbReference type="PRINTS" id="PR00819">
    <property type="entry name" value="CBXCFQXSUPER"/>
</dbReference>
<dbReference type="Gene3D" id="1.10.8.60">
    <property type="match status" value="2"/>
</dbReference>
<dbReference type="EMBL" id="CP018145">
    <property type="protein sequence ID" value="ASJ54090.1"/>
    <property type="molecule type" value="Genomic_DNA"/>
</dbReference>
<sequence>MQHQEERDPALLIASFTNNPSSIQSLIEGECLTFLQMLEQHRQEHPGEELDLMEAMVLTRMSALRMHKTGGHTLAAEWVDRALQLAPDYRYAREVKLELYFSQLRSHALLTEFKSVRETDNVVMRRRTVEVLEEQATNELAEITKWHSLAEETLLAAQKWNDSEAEATAAGLVLLYTERQNLLVQLQERVQAYGASLSGVFYSSEMLGQLQETIRALTNQQEQKEKLLPQRNERVEDREKAPQQDLSALEQLERLIGLDEIKYRVRQLAQFLQYRQLREEKGWHMKDQLPLHLVLMGNPGTGKTTLARLIAKLYQELGLLAKGQLIEVDRSQLVGAYVGQTEQRVMEAIKQADGGVLFIDEAYSLKRPDSSGSDYGQVAIDTLVSAMTSGEYAGRFVVMLAGYPEEMRHFLYANPGLNSRFPETGHFLLPDYQADELVQIAEEVAGRNDFTLTEAAKVTLRQRIEKAQVDETFGNARAVTNIVLDAIFAKGRETDGKELKWDDFTILKPEDVRSFDPPQKERNAEARLQALIGLAQVKTELKKIAAYVSVQQERAARGLPKSPIELHAVFTGNPGTGKTTVAQLYAKILQEIGYLKRGHLVTASRADLVAGYVGQTATLTRRKVREALGGVLFIDEAYSLLGGGERDFGQEAVDTLVEEMTKHEENLVVVLAGYPLEMNSLLMSNPGLLSRFKKYIAFPDYTVKELVHILEQAACDVGYAIEKNVLEMISQSLDKAVSDHRLNGNGRFSHNLLQEAIQNQAVRLMDIPKQEWNQEMLMQLAWTDFQPLLQWTVEEDGTKN</sequence>
<organism evidence="6 7">
    <name type="scientific">Brevibacillus formosus</name>
    <dbReference type="NCBI Taxonomy" id="54913"/>
    <lineage>
        <taxon>Bacteria</taxon>
        <taxon>Bacillati</taxon>
        <taxon>Bacillota</taxon>
        <taxon>Bacilli</taxon>
        <taxon>Bacillales</taxon>
        <taxon>Paenibacillaceae</taxon>
        <taxon>Brevibacillus</taxon>
    </lineage>
</organism>
<reference evidence="6 7" key="1">
    <citation type="submission" date="2016-11" db="EMBL/GenBank/DDBJ databases">
        <authorList>
            <person name="Jaros S."/>
            <person name="Januszkiewicz K."/>
            <person name="Wedrychowicz H."/>
        </authorList>
    </citation>
    <scope>NUCLEOTIDE SEQUENCE [LARGE SCALE GENOMIC DNA]</scope>
    <source>
        <strain evidence="6 7">NF2</strain>
    </source>
</reference>
<dbReference type="Pfam" id="PF17866">
    <property type="entry name" value="AAA_lid_6"/>
    <property type="match status" value="2"/>
</dbReference>
<feature type="domain" description="AAA+ ATPase" evidence="5">
    <location>
        <begin position="289"/>
        <end position="431"/>
    </location>
</feature>
<dbReference type="KEGG" id="bfm:BP422_11375"/>
<dbReference type="Pfam" id="PF00004">
    <property type="entry name" value="AAA"/>
    <property type="match status" value="2"/>
</dbReference>
<accession>A0A220MHN5</accession>
<dbReference type="InterPro" id="IPR000641">
    <property type="entry name" value="CbxX/CfxQ"/>
</dbReference>
<dbReference type="CDD" id="cd00009">
    <property type="entry name" value="AAA"/>
    <property type="match status" value="1"/>
</dbReference>
<keyword evidence="2" id="KW-0547">Nucleotide-binding</keyword>
<dbReference type="GO" id="GO:0005524">
    <property type="term" value="F:ATP binding"/>
    <property type="evidence" value="ECO:0007669"/>
    <property type="project" value="UniProtKB-KW"/>
</dbReference>
<name>A0A220MHN5_9BACL</name>
<dbReference type="InterPro" id="IPR003593">
    <property type="entry name" value="AAA+_ATPase"/>
</dbReference>
<feature type="compositionally biased region" description="Basic and acidic residues" evidence="4">
    <location>
        <begin position="222"/>
        <end position="242"/>
    </location>
</feature>
<keyword evidence="3" id="KW-0067">ATP-binding</keyword>
<feature type="domain" description="AAA+ ATPase" evidence="5">
    <location>
        <begin position="564"/>
        <end position="702"/>
    </location>
</feature>
<dbReference type="SMART" id="SM00382">
    <property type="entry name" value="AAA"/>
    <property type="match status" value="2"/>
</dbReference>
<dbReference type="SUPFAM" id="SSF52540">
    <property type="entry name" value="P-loop containing nucleoside triphosphate hydrolases"/>
    <property type="match status" value="2"/>
</dbReference>
<evidence type="ECO:0000256" key="3">
    <source>
        <dbReference type="ARBA" id="ARBA00022840"/>
    </source>
</evidence>
<dbReference type="Gene3D" id="3.40.50.300">
    <property type="entry name" value="P-loop containing nucleotide triphosphate hydrolases"/>
    <property type="match status" value="2"/>
</dbReference>
<dbReference type="GO" id="GO:0016887">
    <property type="term" value="F:ATP hydrolysis activity"/>
    <property type="evidence" value="ECO:0007669"/>
    <property type="project" value="InterPro"/>
</dbReference>
<evidence type="ECO:0000256" key="4">
    <source>
        <dbReference type="SAM" id="MobiDB-lite"/>
    </source>
</evidence>
<comment type="similarity">
    <text evidence="1">Belongs to the CbxX/CfxQ family.</text>
</comment>
<proteinExistence type="inferred from homology"/>
<dbReference type="InterPro" id="IPR050773">
    <property type="entry name" value="CbxX/CfxQ_RuBisCO_ESX"/>
</dbReference>
<dbReference type="FunFam" id="3.40.50.300:FF:000216">
    <property type="entry name" value="Type VII secretion ATPase EccA"/>
    <property type="match status" value="2"/>
</dbReference>
<evidence type="ECO:0000313" key="7">
    <source>
        <dbReference type="Proteomes" id="UP000197781"/>
    </source>
</evidence>
<dbReference type="AlphaFoldDB" id="A0A220MHN5"/>